<dbReference type="EMBL" id="JH687419">
    <property type="protein sequence ID" value="EIM79059.1"/>
    <property type="molecule type" value="Genomic_DNA"/>
</dbReference>
<reference evidence="2" key="1">
    <citation type="journal article" date="2012" name="Science">
        <title>The Paleozoic origin of enzymatic lignin decomposition reconstructed from 31 fungal genomes.</title>
        <authorList>
            <person name="Floudas D."/>
            <person name="Binder M."/>
            <person name="Riley R."/>
            <person name="Barry K."/>
            <person name="Blanchette R.A."/>
            <person name="Henrissat B."/>
            <person name="Martinez A.T."/>
            <person name="Otillar R."/>
            <person name="Spatafora J.W."/>
            <person name="Yadav J.S."/>
            <person name="Aerts A."/>
            <person name="Benoit I."/>
            <person name="Boyd A."/>
            <person name="Carlson A."/>
            <person name="Copeland A."/>
            <person name="Coutinho P.M."/>
            <person name="de Vries R.P."/>
            <person name="Ferreira P."/>
            <person name="Findley K."/>
            <person name="Foster B."/>
            <person name="Gaskell J."/>
            <person name="Glotzer D."/>
            <person name="Gorecki P."/>
            <person name="Heitman J."/>
            <person name="Hesse C."/>
            <person name="Hori C."/>
            <person name="Igarashi K."/>
            <person name="Jurgens J.A."/>
            <person name="Kallen N."/>
            <person name="Kersten P."/>
            <person name="Kohler A."/>
            <person name="Kuees U."/>
            <person name="Kumar T.K.A."/>
            <person name="Kuo A."/>
            <person name="LaButti K."/>
            <person name="Larrondo L.F."/>
            <person name="Lindquist E."/>
            <person name="Ling A."/>
            <person name="Lombard V."/>
            <person name="Lucas S."/>
            <person name="Lundell T."/>
            <person name="Martin R."/>
            <person name="McLaughlin D.J."/>
            <person name="Morgenstern I."/>
            <person name="Morin E."/>
            <person name="Murat C."/>
            <person name="Nagy L.G."/>
            <person name="Nolan M."/>
            <person name="Ohm R.A."/>
            <person name="Patyshakuliyeva A."/>
            <person name="Rokas A."/>
            <person name="Ruiz-Duenas F.J."/>
            <person name="Sabat G."/>
            <person name="Salamov A."/>
            <person name="Samejima M."/>
            <person name="Schmutz J."/>
            <person name="Slot J.C."/>
            <person name="St John F."/>
            <person name="Stenlid J."/>
            <person name="Sun H."/>
            <person name="Sun S."/>
            <person name="Syed K."/>
            <person name="Tsang A."/>
            <person name="Wiebenga A."/>
            <person name="Young D."/>
            <person name="Pisabarro A."/>
            <person name="Eastwood D.C."/>
            <person name="Martin F."/>
            <person name="Cullen D."/>
            <person name="Grigoriev I.V."/>
            <person name="Hibbett D.S."/>
        </authorList>
    </citation>
    <scope>NUCLEOTIDE SEQUENCE [LARGE SCALE GENOMIC DNA]</scope>
    <source>
        <strain evidence="2">FP-91666</strain>
    </source>
</reference>
<proteinExistence type="predicted"/>
<dbReference type="Proteomes" id="UP000053927">
    <property type="component" value="Unassembled WGS sequence"/>
</dbReference>
<dbReference type="OMA" id="HEDEAYV"/>
<dbReference type="eggNOG" id="ENOG502SV4Z">
    <property type="taxonomic scope" value="Eukaryota"/>
</dbReference>
<name>R7RVJ7_STEHR</name>
<gene>
    <name evidence="1" type="ORF">STEHIDRAFT_69964</name>
</gene>
<dbReference type="PANTHER" id="PTHR46579:SF1">
    <property type="entry name" value="F5_8 TYPE C DOMAIN-CONTAINING PROTEIN"/>
    <property type="match status" value="1"/>
</dbReference>
<sequence>MHLLWENTIKNLVSLWTGEFKGLDVGTGSYEFEKSVWEAIGAATATAGSTIPSCYASARPPNVASNRTATTADSWSFWTLFLGPVLLRRRFSHQKYYEHFVDLVVLLHICLQFTITAVDVVRLREGFASWVEKYEELYYQYDPSRLSACPVTIHALLHIADTIDACGPVWAYWEFPMERYCGLIRPAIKSRKHPFASLDRYIVESAQILQIQLVYNIQDPSISLHPLKKEVSLRSGLSDPAYPTCTLLSPRRQIKHADPLIAKITKALATRYNAQHNFATLKRCMLEGYVEEWGRVAIDEGDTLYTASSVNGTLGEERRDATYVRYHIMVDRFAHLRNVEPMYVPQTHYGRLQHVVAVHLPRYPTLGLDEPETVFLAGVTACEIEATHGRLDIHYYTHESKAEEFVDVTCVQCLVARMKDEGNRWAIMDRSGSLSRPDFVDT</sequence>
<protein>
    <submittedName>
        <fullName evidence="1">Uncharacterized protein</fullName>
    </submittedName>
</protein>
<evidence type="ECO:0000313" key="1">
    <source>
        <dbReference type="EMBL" id="EIM79059.1"/>
    </source>
</evidence>
<evidence type="ECO:0000313" key="2">
    <source>
        <dbReference type="Proteomes" id="UP000053927"/>
    </source>
</evidence>
<keyword evidence="2" id="KW-1185">Reference proteome</keyword>
<dbReference type="RefSeq" id="XP_007311846.1">
    <property type="nucleotide sequence ID" value="XM_007311784.1"/>
</dbReference>
<organism evidence="1 2">
    <name type="scientific">Stereum hirsutum (strain FP-91666)</name>
    <name type="common">White-rot fungus</name>
    <dbReference type="NCBI Taxonomy" id="721885"/>
    <lineage>
        <taxon>Eukaryota</taxon>
        <taxon>Fungi</taxon>
        <taxon>Dikarya</taxon>
        <taxon>Basidiomycota</taxon>
        <taxon>Agaricomycotina</taxon>
        <taxon>Agaricomycetes</taxon>
        <taxon>Russulales</taxon>
        <taxon>Stereaceae</taxon>
        <taxon>Stereum</taxon>
    </lineage>
</organism>
<accession>R7RVJ7</accession>
<dbReference type="GeneID" id="18806601"/>
<dbReference type="PANTHER" id="PTHR46579">
    <property type="entry name" value="F5/8 TYPE C DOMAIN-CONTAINING PROTEIN-RELATED"/>
    <property type="match status" value="1"/>
</dbReference>
<dbReference type="OrthoDB" id="2404451at2759"/>
<dbReference type="KEGG" id="shs:STEHIDRAFT_69964"/>
<dbReference type="AlphaFoldDB" id="R7RVJ7"/>